<dbReference type="EMBL" id="CP067977">
    <property type="protein sequence ID" value="QQQ18622.1"/>
    <property type="molecule type" value="Genomic_DNA"/>
</dbReference>
<proteinExistence type="predicted"/>
<evidence type="ECO:0000313" key="1">
    <source>
        <dbReference type="EMBL" id="QQQ18622.1"/>
    </source>
</evidence>
<name>A0ABX7BM17_9CAUL</name>
<sequence>MPRATIQLYDRPDDARRAVEDLHAVGLGDVNVASLTMGADGCSGVDEEAGSGDNGPRLGRVLIPDLGPVFVTGWLTDPFPSAPGSDLRAWLSQLLEAARPTDAKIELIITTLRRGGGVVTVRPDDRVGSPPTVEEVLEGRNS</sequence>
<dbReference type="Proteomes" id="UP000595448">
    <property type="component" value="Chromosome"/>
</dbReference>
<reference evidence="1 2" key="1">
    <citation type="submission" date="2021-01" db="EMBL/GenBank/DDBJ databases">
        <title>Brevundimonas vitis sp. nov., an bacterium isolated from grape (Vitis vinifera).</title>
        <authorList>
            <person name="Jiang L."/>
            <person name="Lee J."/>
        </authorList>
    </citation>
    <scope>NUCLEOTIDE SEQUENCE [LARGE SCALE GENOMIC DNA]</scope>
    <source>
        <strain evidence="1 2">GRTSA-9</strain>
    </source>
</reference>
<evidence type="ECO:0000313" key="2">
    <source>
        <dbReference type="Proteomes" id="UP000595448"/>
    </source>
</evidence>
<organism evidence="1 2">
    <name type="scientific">Brevundimonas vitisensis</name>
    <dbReference type="NCBI Taxonomy" id="2800818"/>
    <lineage>
        <taxon>Bacteria</taxon>
        <taxon>Pseudomonadati</taxon>
        <taxon>Pseudomonadota</taxon>
        <taxon>Alphaproteobacteria</taxon>
        <taxon>Caulobacterales</taxon>
        <taxon>Caulobacteraceae</taxon>
        <taxon>Brevundimonas</taxon>
    </lineage>
</organism>
<accession>A0ABX7BM17</accession>
<gene>
    <name evidence="1" type="ORF">JIP62_00215</name>
</gene>
<keyword evidence="2" id="KW-1185">Reference proteome</keyword>
<protein>
    <submittedName>
        <fullName evidence="1">Uncharacterized protein</fullName>
    </submittedName>
</protein>
<dbReference type="RefSeq" id="WP_201102989.1">
    <property type="nucleotide sequence ID" value="NZ_CP067977.1"/>
</dbReference>